<dbReference type="NCBIfam" id="TIGR01253">
    <property type="entry name" value="thiP"/>
    <property type="match status" value="1"/>
</dbReference>
<proteinExistence type="inferred from homology"/>
<dbReference type="RefSeq" id="WP_377149777.1">
    <property type="nucleotide sequence ID" value="NZ_JBHSAF010000001.1"/>
</dbReference>
<dbReference type="PROSITE" id="PS50928">
    <property type="entry name" value="ABC_TM1"/>
    <property type="match status" value="2"/>
</dbReference>
<dbReference type="Pfam" id="PF00528">
    <property type="entry name" value="BPD_transp_1"/>
    <property type="match status" value="1"/>
</dbReference>
<evidence type="ECO:0000313" key="14">
    <source>
        <dbReference type="Proteomes" id="UP001595692"/>
    </source>
</evidence>
<evidence type="ECO:0000256" key="5">
    <source>
        <dbReference type="ARBA" id="ARBA00022475"/>
    </source>
</evidence>
<keyword evidence="5" id="KW-1003">Cell membrane</keyword>
<feature type="transmembrane region" description="Helical" evidence="11">
    <location>
        <begin position="66"/>
        <end position="87"/>
    </location>
</feature>
<evidence type="ECO:0000256" key="1">
    <source>
        <dbReference type="ARBA" id="ARBA00004429"/>
    </source>
</evidence>
<dbReference type="InterPro" id="IPR000515">
    <property type="entry name" value="MetI-like"/>
</dbReference>
<feature type="transmembrane region" description="Helical" evidence="11">
    <location>
        <begin position="143"/>
        <end position="167"/>
    </location>
</feature>
<name>A0ABV8CI78_9GAMM</name>
<dbReference type="CDD" id="cd06261">
    <property type="entry name" value="TM_PBP2"/>
    <property type="match status" value="2"/>
</dbReference>
<organism evidence="13 14">
    <name type="scientific">Pseudaeromonas sharmana</name>
    <dbReference type="NCBI Taxonomy" id="328412"/>
    <lineage>
        <taxon>Bacteria</taxon>
        <taxon>Pseudomonadati</taxon>
        <taxon>Pseudomonadota</taxon>
        <taxon>Gammaproteobacteria</taxon>
        <taxon>Aeromonadales</taxon>
        <taxon>Aeromonadaceae</taxon>
        <taxon>Pseudaeromonas</taxon>
    </lineage>
</organism>
<keyword evidence="8" id="KW-0677">Repeat</keyword>
<feature type="transmembrane region" description="Helical" evidence="11">
    <location>
        <begin position="516"/>
        <end position="539"/>
    </location>
</feature>
<feature type="transmembrane region" description="Helical" evidence="11">
    <location>
        <begin position="206"/>
        <end position="228"/>
    </location>
</feature>
<dbReference type="SUPFAM" id="SSF161098">
    <property type="entry name" value="MetI-like"/>
    <property type="match status" value="2"/>
</dbReference>
<evidence type="ECO:0000256" key="10">
    <source>
        <dbReference type="ARBA" id="ARBA00023136"/>
    </source>
</evidence>
<dbReference type="InterPro" id="IPR005947">
    <property type="entry name" value="ThiP_ABC_transpt"/>
</dbReference>
<sequence length="546" mass="59245">MTRSATCSPPPRLPSPAARLWWGPGALALGLLALLGLGPLLALLLSGGDAPAALWQDPYLRHVVRFSLLQAGLSMALSVLLALPVARALHRRRFPGRQLLLQLFGISLVLPVIIALFGLVAVHGQQGWLPQLLRACGWQPGSYLYGLSGILLAHLFFNLPLAARWLLFALEAIPESQWRLASQLGLRGWSLWRIVEWPALRSQLPALGSLIFLLCFSSFTTVMALGGGPAATTLEVAVYQALRFDFDLATAAQLALWHLLLGAQALLWHHQSQLPPPRASRTPGGVWRPDRHTLGGRVVDAAALLLALLLFVPPLLAIVSSGLHPGLWQALQMPTLWRALATSLQIGSGAASLAVLLSLLLLVSSRHLRLRLGRPQLAQLLESSGSLILLVPTAVLSTGLFILLRPYANLFGLGFWLVMLLNALASLPYTLRCLQPALQQAVLRYERLAVSLGLQGWARWRYLEWPLLRQALGRALALALIFSLGDLGAVAMFGSAELQTLPWLLFQQLGSYHLSQAAATALLLLLLCVGLLSLVEWLFGGRDADL</sequence>
<protein>
    <recommendedName>
        <fullName evidence="3">Thiamine transport system permease protein ThiP</fullName>
    </recommendedName>
</protein>
<dbReference type="InterPro" id="IPR035906">
    <property type="entry name" value="MetI-like_sf"/>
</dbReference>
<feature type="domain" description="ABC transmembrane type-1" evidence="12">
    <location>
        <begin position="64"/>
        <end position="267"/>
    </location>
</feature>
<evidence type="ECO:0000313" key="13">
    <source>
        <dbReference type="EMBL" id="MFC3911932.1"/>
    </source>
</evidence>
<keyword evidence="4 11" id="KW-0813">Transport</keyword>
<evidence type="ECO:0000256" key="11">
    <source>
        <dbReference type="RuleBase" id="RU363032"/>
    </source>
</evidence>
<dbReference type="EMBL" id="JBHSAF010000001">
    <property type="protein sequence ID" value="MFC3911932.1"/>
    <property type="molecule type" value="Genomic_DNA"/>
</dbReference>
<evidence type="ECO:0000256" key="9">
    <source>
        <dbReference type="ARBA" id="ARBA00022989"/>
    </source>
</evidence>
<evidence type="ECO:0000256" key="6">
    <source>
        <dbReference type="ARBA" id="ARBA00022519"/>
    </source>
</evidence>
<accession>A0ABV8CI78</accession>
<evidence type="ECO:0000256" key="8">
    <source>
        <dbReference type="ARBA" id="ARBA00022737"/>
    </source>
</evidence>
<evidence type="ECO:0000256" key="2">
    <source>
        <dbReference type="ARBA" id="ARBA00011650"/>
    </source>
</evidence>
<comment type="subunit">
    <text evidence="2">The complex is composed of two ATP-binding proteins (ThiQ), two transmembrane proteins (ThiP) and a solute-binding protein (ThiB).</text>
</comment>
<dbReference type="Proteomes" id="UP001595692">
    <property type="component" value="Unassembled WGS sequence"/>
</dbReference>
<feature type="transmembrane region" description="Helical" evidence="11">
    <location>
        <begin position="20"/>
        <end position="46"/>
    </location>
</feature>
<keyword evidence="10 11" id="KW-0472">Membrane</keyword>
<feature type="transmembrane region" description="Helical" evidence="11">
    <location>
        <begin position="475"/>
        <end position="496"/>
    </location>
</feature>
<feature type="domain" description="ABC transmembrane type-1" evidence="12">
    <location>
        <begin position="340"/>
        <end position="535"/>
    </location>
</feature>
<evidence type="ECO:0000256" key="7">
    <source>
        <dbReference type="ARBA" id="ARBA00022692"/>
    </source>
</evidence>
<keyword evidence="7 11" id="KW-0812">Transmembrane</keyword>
<comment type="subcellular location">
    <subcellularLocation>
        <location evidence="1">Cell inner membrane</location>
        <topology evidence="1">Multi-pass membrane protein</topology>
    </subcellularLocation>
    <subcellularLocation>
        <location evidence="11">Cell membrane</location>
        <topology evidence="11">Multi-pass membrane protein</topology>
    </subcellularLocation>
</comment>
<evidence type="ECO:0000256" key="3">
    <source>
        <dbReference type="ARBA" id="ARBA00016947"/>
    </source>
</evidence>
<dbReference type="PANTHER" id="PTHR30183:SF9">
    <property type="entry name" value="THIAMINE TRANSPORT SYSTEM PERMEASE PROTEIN THIP"/>
    <property type="match status" value="1"/>
</dbReference>
<feature type="transmembrane region" description="Helical" evidence="11">
    <location>
        <begin position="99"/>
        <end position="123"/>
    </location>
</feature>
<keyword evidence="14" id="KW-1185">Reference proteome</keyword>
<evidence type="ECO:0000256" key="4">
    <source>
        <dbReference type="ARBA" id="ARBA00022448"/>
    </source>
</evidence>
<feature type="transmembrane region" description="Helical" evidence="11">
    <location>
        <begin position="298"/>
        <end position="319"/>
    </location>
</feature>
<feature type="transmembrane region" description="Helical" evidence="11">
    <location>
        <begin position="248"/>
        <end position="268"/>
    </location>
</feature>
<feature type="transmembrane region" description="Helical" evidence="11">
    <location>
        <begin position="384"/>
        <end position="404"/>
    </location>
</feature>
<comment type="caution">
    <text evidence="13">The sequence shown here is derived from an EMBL/GenBank/DDBJ whole genome shotgun (WGS) entry which is preliminary data.</text>
</comment>
<keyword evidence="6" id="KW-0997">Cell inner membrane</keyword>
<gene>
    <name evidence="13" type="primary">thiP</name>
    <name evidence="13" type="ORF">ACFOSS_00430</name>
</gene>
<feature type="transmembrane region" description="Helical" evidence="11">
    <location>
        <begin position="410"/>
        <end position="431"/>
    </location>
</feature>
<reference evidence="14" key="1">
    <citation type="journal article" date="2019" name="Int. J. Syst. Evol. Microbiol.">
        <title>The Global Catalogue of Microorganisms (GCM) 10K type strain sequencing project: providing services to taxonomists for standard genome sequencing and annotation.</title>
        <authorList>
            <consortium name="The Broad Institute Genomics Platform"/>
            <consortium name="The Broad Institute Genome Sequencing Center for Infectious Disease"/>
            <person name="Wu L."/>
            <person name="Ma J."/>
        </authorList>
    </citation>
    <scope>NUCLEOTIDE SEQUENCE [LARGE SCALE GENOMIC DNA]</scope>
    <source>
        <strain evidence="14">CCUG 54939</strain>
    </source>
</reference>
<dbReference type="Gene3D" id="1.10.3720.10">
    <property type="entry name" value="MetI-like"/>
    <property type="match status" value="2"/>
</dbReference>
<evidence type="ECO:0000259" key="12">
    <source>
        <dbReference type="PROSITE" id="PS50928"/>
    </source>
</evidence>
<keyword evidence="9 11" id="KW-1133">Transmembrane helix</keyword>
<feature type="transmembrane region" description="Helical" evidence="11">
    <location>
        <begin position="339"/>
        <end position="363"/>
    </location>
</feature>
<comment type="similarity">
    <text evidence="11">Belongs to the binding-protein-dependent transport system permease family.</text>
</comment>
<dbReference type="PANTHER" id="PTHR30183">
    <property type="entry name" value="MOLYBDENUM TRANSPORT SYSTEM PERMEASE PROTEIN MODB"/>
    <property type="match status" value="1"/>
</dbReference>